<dbReference type="InterPro" id="IPR051313">
    <property type="entry name" value="Bact_iron-sidero_bind"/>
</dbReference>
<sequence length="324" mass="35488">MTTNKKWLMAAVLVLVVILSACGNQTESSSSNSSNNGNESSVKELTFKDKLGEATVKINPKNVVVFDFGSLDTLRKLGVDVAGVPVSNLPSYLDQYKDRKYADVGTLFEPNFEKINELSPELIIIGGRQSDAYEELSKIAPTIYMAVDTEHYMESFQENVNKLAQIFGKEEEAKQALAVIDSSVTDLHDKAAASQAKGLIVLANEGSLSAYGTKSRFGIIHDVFGVTPVDSHIEVSTHGQKVSFEYVAQKNPDYLFVIDRGAVVKEEGKEQVTAKQAVENDLVKNTNAFKNNHIVYLDPNYWYLSGGGLISVSEMIKEVSAAFN</sequence>
<evidence type="ECO:0000259" key="6">
    <source>
        <dbReference type="PROSITE" id="PS50983"/>
    </source>
</evidence>
<evidence type="ECO:0000313" key="7">
    <source>
        <dbReference type="EMBL" id="MDO7907898.1"/>
    </source>
</evidence>
<dbReference type="Gene3D" id="3.40.50.1980">
    <property type="entry name" value="Nitrogenase molybdenum iron protein domain"/>
    <property type="match status" value="2"/>
</dbReference>
<evidence type="ECO:0000256" key="3">
    <source>
        <dbReference type="ARBA" id="ARBA00022448"/>
    </source>
</evidence>
<evidence type="ECO:0000256" key="4">
    <source>
        <dbReference type="ARBA" id="ARBA00022729"/>
    </source>
</evidence>
<dbReference type="Pfam" id="PF01497">
    <property type="entry name" value="Peripla_BP_2"/>
    <property type="match status" value="1"/>
</dbReference>
<comment type="subcellular location">
    <subcellularLocation>
        <location evidence="1">Cell envelope</location>
    </subcellularLocation>
</comment>
<organism evidence="7 8">
    <name type="scientific">Paenibacillus lacisoli</name>
    <dbReference type="NCBI Taxonomy" id="3064525"/>
    <lineage>
        <taxon>Bacteria</taxon>
        <taxon>Bacillati</taxon>
        <taxon>Bacillota</taxon>
        <taxon>Bacilli</taxon>
        <taxon>Bacillales</taxon>
        <taxon>Paenibacillaceae</taxon>
        <taxon>Paenibacillus</taxon>
    </lineage>
</organism>
<keyword evidence="4 5" id="KW-0732">Signal</keyword>
<name>A0ABT9CH34_9BACL</name>
<accession>A0ABT9CH34</accession>
<keyword evidence="3" id="KW-0813">Transport</keyword>
<reference evidence="7 8" key="1">
    <citation type="submission" date="2023-07" db="EMBL/GenBank/DDBJ databases">
        <title>Paenibacillus sp. JX-17 nov. isolated from soil.</title>
        <authorList>
            <person name="Wan Y."/>
            <person name="Liu B."/>
        </authorList>
    </citation>
    <scope>NUCLEOTIDE SEQUENCE [LARGE SCALE GENOMIC DNA]</scope>
    <source>
        <strain evidence="7 8">JX-17</strain>
    </source>
</reference>
<dbReference type="EMBL" id="JAUQTB010000010">
    <property type="protein sequence ID" value="MDO7907898.1"/>
    <property type="molecule type" value="Genomic_DNA"/>
</dbReference>
<dbReference type="CDD" id="cd01140">
    <property type="entry name" value="FatB"/>
    <property type="match status" value="1"/>
</dbReference>
<dbReference type="SUPFAM" id="SSF53807">
    <property type="entry name" value="Helical backbone' metal receptor"/>
    <property type="match status" value="1"/>
</dbReference>
<feature type="domain" description="Fe/B12 periplasmic-binding" evidence="6">
    <location>
        <begin position="62"/>
        <end position="324"/>
    </location>
</feature>
<gene>
    <name evidence="7" type="ORF">Q5741_15910</name>
</gene>
<keyword evidence="8" id="KW-1185">Reference proteome</keyword>
<dbReference type="RefSeq" id="WP_305025115.1">
    <property type="nucleotide sequence ID" value="NZ_JAUQTB010000010.1"/>
</dbReference>
<protein>
    <submittedName>
        <fullName evidence="7">Siderophore ABC transporter substrate-binding protein</fullName>
    </submittedName>
</protein>
<dbReference type="InterPro" id="IPR033870">
    <property type="entry name" value="FatB"/>
</dbReference>
<dbReference type="PANTHER" id="PTHR30532:SF28">
    <property type="entry name" value="PETROBACTIN-BINDING PROTEIN YCLQ"/>
    <property type="match status" value="1"/>
</dbReference>
<feature type="chain" id="PRO_5046470377" evidence="5">
    <location>
        <begin position="24"/>
        <end position="324"/>
    </location>
</feature>
<evidence type="ECO:0000256" key="5">
    <source>
        <dbReference type="SAM" id="SignalP"/>
    </source>
</evidence>
<dbReference type="PROSITE" id="PS50983">
    <property type="entry name" value="FE_B12_PBP"/>
    <property type="match status" value="1"/>
</dbReference>
<dbReference type="InterPro" id="IPR002491">
    <property type="entry name" value="ABC_transptr_periplasmic_BD"/>
</dbReference>
<feature type="signal peptide" evidence="5">
    <location>
        <begin position="1"/>
        <end position="23"/>
    </location>
</feature>
<comment type="similarity">
    <text evidence="2">Belongs to the bacterial solute-binding protein 8 family.</text>
</comment>
<evidence type="ECO:0000313" key="8">
    <source>
        <dbReference type="Proteomes" id="UP001240171"/>
    </source>
</evidence>
<dbReference type="PANTHER" id="PTHR30532">
    <property type="entry name" value="IRON III DICITRATE-BINDING PERIPLASMIC PROTEIN"/>
    <property type="match status" value="1"/>
</dbReference>
<evidence type="ECO:0000256" key="1">
    <source>
        <dbReference type="ARBA" id="ARBA00004196"/>
    </source>
</evidence>
<dbReference type="Proteomes" id="UP001240171">
    <property type="component" value="Unassembled WGS sequence"/>
</dbReference>
<evidence type="ECO:0000256" key="2">
    <source>
        <dbReference type="ARBA" id="ARBA00008814"/>
    </source>
</evidence>
<comment type="caution">
    <text evidence="7">The sequence shown here is derived from an EMBL/GenBank/DDBJ whole genome shotgun (WGS) entry which is preliminary data.</text>
</comment>
<dbReference type="PROSITE" id="PS51257">
    <property type="entry name" value="PROKAR_LIPOPROTEIN"/>
    <property type="match status" value="1"/>
</dbReference>
<proteinExistence type="inferred from homology"/>